<evidence type="ECO:0000259" key="7">
    <source>
        <dbReference type="PROSITE" id="PS50850"/>
    </source>
</evidence>
<evidence type="ECO:0000256" key="5">
    <source>
        <dbReference type="ARBA" id="ARBA00023136"/>
    </source>
</evidence>
<reference evidence="8 9" key="1">
    <citation type="submission" date="2022-10" db="EMBL/GenBank/DDBJ databases">
        <title>The complete genomes of actinobacterial strains from the NBC collection.</title>
        <authorList>
            <person name="Joergensen T.S."/>
            <person name="Alvarez Arevalo M."/>
            <person name="Sterndorff E.B."/>
            <person name="Faurdal D."/>
            <person name="Vuksanovic O."/>
            <person name="Mourched A.-S."/>
            <person name="Charusanti P."/>
            <person name="Shaw S."/>
            <person name="Blin K."/>
            <person name="Weber T."/>
        </authorList>
    </citation>
    <scope>NUCLEOTIDE SEQUENCE [LARGE SCALE GENOMIC DNA]</scope>
    <source>
        <strain evidence="8 9">NBC_01413</strain>
    </source>
</reference>
<dbReference type="InterPro" id="IPR036259">
    <property type="entry name" value="MFS_trans_sf"/>
</dbReference>
<dbReference type="PANTHER" id="PTHR43124:SF3">
    <property type="entry name" value="CHLORAMPHENICOL EFFLUX PUMP RV0191"/>
    <property type="match status" value="1"/>
</dbReference>
<gene>
    <name evidence="8" type="ORF">OG308_27865</name>
</gene>
<dbReference type="Gene3D" id="1.20.1250.20">
    <property type="entry name" value="MFS general substrate transporter like domains"/>
    <property type="match status" value="1"/>
</dbReference>
<accession>A0ABZ1N581</accession>
<feature type="transmembrane region" description="Helical" evidence="6">
    <location>
        <begin position="99"/>
        <end position="119"/>
    </location>
</feature>
<dbReference type="NCBIfam" id="NF033135">
    <property type="entry name" value="cmx_cmrA"/>
    <property type="match status" value="1"/>
</dbReference>
<evidence type="ECO:0000256" key="6">
    <source>
        <dbReference type="SAM" id="Phobius"/>
    </source>
</evidence>
<feature type="transmembrane region" description="Helical" evidence="6">
    <location>
        <begin position="295"/>
        <end position="318"/>
    </location>
</feature>
<keyword evidence="3 6" id="KW-0812">Transmembrane</keyword>
<keyword evidence="5 6" id="KW-0472">Membrane</keyword>
<comment type="subcellular location">
    <subcellularLocation>
        <location evidence="1">Cell membrane</location>
        <topology evidence="1">Multi-pass membrane protein</topology>
    </subcellularLocation>
</comment>
<feature type="transmembrane region" description="Helical" evidence="6">
    <location>
        <begin position="74"/>
        <end position="93"/>
    </location>
</feature>
<dbReference type="InterPro" id="IPR050189">
    <property type="entry name" value="MFS_Efflux_Transporters"/>
</dbReference>
<proteinExistence type="predicted"/>
<evidence type="ECO:0000256" key="2">
    <source>
        <dbReference type="ARBA" id="ARBA00022475"/>
    </source>
</evidence>
<dbReference type="RefSeq" id="WP_364653335.1">
    <property type="nucleotide sequence ID" value="NZ_CP109527.1"/>
</dbReference>
<feature type="transmembrane region" description="Helical" evidence="6">
    <location>
        <begin position="270"/>
        <end position="289"/>
    </location>
</feature>
<dbReference type="EMBL" id="CP109527">
    <property type="protein sequence ID" value="WTY35086.1"/>
    <property type="molecule type" value="Genomic_DNA"/>
</dbReference>
<evidence type="ECO:0000256" key="4">
    <source>
        <dbReference type="ARBA" id="ARBA00022989"/>
    </source>
</evidence>
<feature type="transmembrane region" description="Helical" evidence="6">
    <location>
        <begin position="41"/>
        <end position="62"/>
    </location>
</feature>
<dbReference type="SUPFAM" id="SSF103473">
    <property type="entry name" value="MFS general substrate transporter"/>
    <property type="match status" value="1"/>
</dbReference>
<dbReference type="InterPro" id="IPR020846">
    <property type="entry name" value="MFS_dom"/>
</dbReference>
<feature type="transmembrane region" description="Helical" evidence="6">
    <location>
        <begin position="160"/>
        <end position="180"/>
    </location>
</feature>
<keyword evidence="2" id="KW-1003">Cell membrane</keyword>
<feature type="domain" description="Major facilitator superfamily (MFS) profile" evidence="7">
    <location>
        <begin position="4"/>
        <end position="384"/>
    </location>
</feature>
<dbReference type="InterPro" id="IPR011701">
    <property type="entry name" value="MFS"/>
</dbReference>
<keyword evidence="4 6" id="KW-1133">Transmembrane helix</keyword>
<feature type="transmembrane region" description="Helical" evidence="6">
    <location>
        <begin position="131"/>
        <end position="154"/>
    </location>
</feature>
<sequence length="395" mass="39428">MPIGVFVLAVAVFAQGTSEFMMSGLVARTAADFGVSLGTVGLLTSLYAVGMVLGAPTMAATAGRRPLRRSATTFLALFCLAHVVGAVTAEFGVLVATRVIAAVANAGFLAVVLAALPRLVGAAQIGRATSVIVSGVTVACVAGVPAGTVLGQLWGWRSAFWAVAVVGAGVLVAMVLTLPLDDRDRSTVSIPSVRSEWAVLGVRRVRAAVGVGILVNAATFAGFTYLGTITAQLAGQDSGWVPVVLAVFGIGSFAGVTLAGRHSDRHGERIIGVGTVGLVGVWVLAALTAQSIAAVAIMTFVVGAVAFGVGSTLIATIVRSATPVAPRSAGALATTALNIGAVLGPVTAGVIVDRVGDPVAALWCGAASATVAAAIVLVGRRGRHPAPDDVGVDVR</sequence>
<dbReference type="CDD" id="cd17324">
    <property type="entry name" value="MFS_NepI_like"/>
    <property type="match status" value="1"/>
</dbReference>
<organism evidence="8 9">
    <name type="scientific">Nocardia salmonicida</name>
    <dbReference type="NCBI Taxonomy" id="53431"/>
    <lineage>
        <taxon>Bacteria</taxon>
        <taxon>Bacillati</taxon>
        <taxon>Actinomycetota</taxon>
        <taxon>Actinomycetes</taxon>
        <taxon>Mycobacteriales</taxon>
        <taxon>Nocardiaceae</taxon>
        <taxon>Nocardia</taxon>
    </lineage>
</organism>
<feature type="transmembrane region" description="Helical" evidence="6">
    <location>
        <begin position="358"/>
        <end position="378"/>
    </location>
</feature>
<keyword evidence="9" id="KW-1185">Reference proteome</keyword>
<feature type="transmembrane region" description="Helical" evidence="6">
    <location>
        <begin position="330"/>
        <end position="352"/>
    </location>
</feature>
<dbReference type="PANTHER" id="PTHR43124">
    <property type="entry name" value="PURINE EFFLUX PUMP PBUE"/>
    <property type="match status" value="1"/>
</dbReference>
<evidence type="ECO:0000256" key="1">
    <source>
        <dbReference type="ARBA" id="ARBA00004651"/>
    </source>
</evidence>
<name>A0ABZ1N581_9NOCA</name>
<feature type="transmembrane region" description="Helical" evidence="6">
    <location>
        <begin position="207"/>
        <end position="227"/>
    </location>
</feature>
<evidence type="ECO:0000313" key="8">
    <source>
        <dbReference type="EMBL" id="WTY35086.1"/>
    </source>
</evidence>
<dbReference type="Pfam" id="PF07690">
    <property type="entry name" value="MFS_1"/>
    <property type="match status" value="1"/>
</dbReference>
<dbReference type="Proteomes" id="UP001621418">
    <property type="component" value="Chromosome"/>
</dbReference>
<dbReference type="PROSITE" id="PS50850">
    <property type="entry name" value="MFS"/>
    <property type="match status" value="1"/>
</dbReference>
<evidence type="ECO:0000313" key="9">
    <source>
        <dbReference type="Proteomes" id="UP001621418"/>
    </source>
</evidence>
<evidence type="ECO:0000256" key="3">
    <source>
        <dbReference type="ARBA" id="ARBA00022692"/>
    </source>
</evidence>
<protein>
    <submittedName>
        <fullName evidence="8">MFS transporter</fullName>
    </submittedName>
</protein>
<feature type="transmembrane region" description="Helical" evidence="6">
    <location>
        <begin position="239"/>
        <end position="258"/>
    </location>
</feature>